<name>A0ABX5KW19_9BURK</name>
<organism evidence="2 3">
    <name type="scientific">Paraburkholderia unamae</name>
    <dbReference type="NCBI Taxonomy" id="219649"/>
    <lineage>
        <taxon>Bacteria</taxon>
        <taxon>Pseudomonadati</taxon>
        <taxon>Pseudomonadota</taxon>
        <taxon>Betaproteobacteria</taxon>
        <taxon>Burkholderiales</taxon>
        <taxon>Burkholderiaceae</taxon>
        <taxon>Paraburkholderia</taxon>
    </lineage>
</organism>
<evidence type="ECO:0000259" key="1">
    <source>
        <dbReference type="Pfam" id="PF13737"/>
    </source>
</evidence>
<sequence length="129" mass="14592">MREDKRKTSEPKTRYRVKSWLAYNAGLINRGNVSMWIDEAALACILNAEPARDRPRLYRDALVQALLGLKTVFHLPLRALQGFAQSLRELAFDALPMSNHTTLCRCAQTHATAGGRAKSRRVEVEIQND</sequence>
<proteinExistence type="predicted"/>
<dbReference type="Proteomes" id="UP000245712">
    <property type="component" value="Unassembled WGS sequence"/>
</dbReference>
<protein>
    <submittedName>
        <fullName evidence="2">DDE family transposase</fullName>
    </submittedName>
</protein>
<dbReference type="InterPro" id="IPR025668">
    <property type="entry name" value="Tnp_DDE_dom"/>
</dbReference>
<accession>A0ABX5KW19</accession>
<evidence type="ECO:0000313" key="3">
    <source>
        <dbReference type="Proteomes" id="UP000245712"/>
    </source>
</evidence>
<reference evidence="2 3" key="1">
    <citation type="submission" date="2018-05" db="EMBL/GenBank/DDBJ databases">
        <title>Genomic Encyclopedia of Type Strains, Phase IV (KMG-V): Genome sequencing to study the core and pangenomes of soil and plant-associated prokaryotes.</title>
        <authorList>
            <person name="Whitman W."/>
        </authorList>
    </citation>
    <scope>NUCLEOTIDE SEQUENCE [LARGE SCALE GENOMIC DNA]</scope>
    <source>
        <strain evidence="2 3">SCZa-39</strain>
    </source>
</reference>
<dbReference type="EMBL" id="QEOB01000003">
    <property type="protein sequence ID" value="PVX85627.1"/>
    <property type="molecule type" value="Genomic_DNA"/>
</dbReference>
<gene>
    <name evidence="2" type="ORF">C7402_103204</name>
</gene>
<comment type="caution">
    <text evidence="2">The sequence shown here is derived from an EMBL/GenBank/DDBJ whole genome shotgun (WGS) entry which is preliminary data.</text>
</comment>
<dbReference type="Pfam" id="PF13737">
    <property type="entry name" value="DDE_Tnp_1_5"/>
    <property type="match status" value="1"/>
</dbReference>
<evidence type="ECO:0000313" key="2">
    <source>
        <dbReference type="EMBL" id="PVX85627.1"/>
    </source>
</evidence>
<keyword evidence="3" id="KW-1185">Reference proteome</keyword>
<feature type="domain" description="Transposase DDE" evidence="1">
    <location>
        <begin position="28"/>
        <end position="109"/>
    </location>
</feature>